<keyword evidence="2" id="KW-1185">Reference proteome</keyword>
<evidence type="ECO:0000313" key="1">
    <source>
        <dbReference type="EMBL" id="EMD61315.1"/>
    </source>
</evidence>
<reference evidence="2" key="2">
    <citation type="journal article" date="2013" name="PLoS Genet.">
        <title>Comparative genome structure, secondary metabolite, and effector coding capacity across Cochliobolus pathogens.</title>
        <authorList>
            <person name="Condon B.J."/>
            <person name="Leng Y."/>
            <person name="Wu D."/>
            <person name="Bushley K.E."/>
            <person name="Ohm R.A."/>
            <person name="Otillar R."/>
            <person name="Martin J."/>
            <person name="Schackwitz W."/>
            <person name="Grimwood J."/>
            <person name="MohdZainudin N."/>
            <person name="Xue C."/>
            <person name="Wang R."/>
            <person name="Manning V.A."/>
            <person name="Dhillon B."/>
            <person name="Tu Z.J."/>
            <person name="Steffenson B.J."/>
            <person name="Salamov A."/>
            <person name="Sun H."/>
            <person name="Lowry S."/>
            <person name="LaButti K."/>
            <person name="Han J."/>
            <person name="Copeland A."/>
            <person name="Lindquist E."/>
            <person name="Barry K."/>
            <person name="Schmutz J."/>
            <person name="Baker S.E."/>
            <person name="Ciuffetti L.M."/>
            <person name="Grigoriev I.V."/>
            <person name="Zhong S."/>
            <person name="Turgeon B.G."/>
        </authorList>
    </citation>
    <scope>NUCLEOTIDE SEQUENCE [LARGE SCALE GENOMIC DNA]</scope>
    <source>
        <strain evidence="2">ND90Pr / ATCC 201652</strain>
    </source>
</reference>
<accession>M2SFV0</accession>
<dbReference type="HOGENOM" id="CLU_918235_0_0_1"/>
<dbReference type="KEGG" id="bsc:COCSADRAFT_28679"/>
<proteinExistence type="predicted"/>
<gene>
    <name evidence="1" type="ORF">COCSADRAFT_28679</name>
</gene>
<dbReference type="OMA" id="MHADDAH"/>
<reference evidence="1 2" key="1">
    <citation type="journal article" date="2012" name="PLoS Pathog.">
        <title>Diverse lifestyles and strategies of plant pathogenesis encoded in the genomes of eighteen Dothideomycetes fungi.</title>
        <authorList>
            <person name="Ohm R.A."/>
            <person name="Feau N."/>
            <person name="Henrissat B."/>
            <person name="Schoch C.L."/>
            <person name="Horwitz B.A."/>
            <person name="Barry K.W."/>
            <person name="Condon B.J."/>
            <person name="Copeland A.C."/>
            <person name="Dhillon B."/>
            <person name="Glaser F."/>
            <person name="Hesse C.N."/>
            <person name="Kosti I."/>
            <person name="LaButti K."/>
            <person name="Lindquist E.A."/>
            <person name="Lucas S."/>
            <person name="Salamov A.A."/>
            <person name="Bradshaw R.E."/>
            <person name="Ciuffetti L."/>
            <person name="Hamelin R.C."/>
            <person name="Kema G.H.J."/>
            <person name="Lawrence C."/>
            <person name="Scott J.A."/>
            <person name="Spatafora J.W."/>
            <person name="Turgeon B.G."/>
            <person name="de Wit P.J.G.M."/>
            <person name="Zhong S."/>
            <person name="Goodwin S.B."/>
            <person name="Grigoriev I.V."/>
        </authorList>
    </citation>
    <scope>NUCLEOTIDE SEQUENCE [LARGE SCALE GENOMIC DNA]</scope>
    <source>
        <strain evidence="2">ND90Pr / ATCC 201652</strain>
    </source>
</reference>
<protein>
    <submittedName>
        <fullName evidence="1">Uncharacterized protein</fullName>
    </submittedName>
</protein>
<dbReference type="EMBL" id="KB445648">
    <property type="protein sequence ID" value="EMD61315.1"/>
    <property type="molecule type" value="Genomic_DNA"/>
</dbReference>
<evidence type="ECO:0000313" key="2">
    <source>
        <dbReference type="Proteomes" id="UP000016934"/>
    </source>
</evidence>
<name>M2SFV0_COCSN</name>
<sequence>MVEGLVLRTASKCAQSNCAHTATATVTATAPATANTQDDNGCKKRRIAGRTRGKRLLVLMNPLNAPGVVETQCSRSSINGQTGEPWWATCQASSSSANLYQCPYIHAGLQVAFPVTTPAKALPAVPQPTSVLLSMLRYLYTPAGLCRSCVSDEPPHPFASASFHRLILLIVPLPFMPPWPRRPLWGYNALDPSATSDPRRPAENRHCLLLMGLCNPTVETSCMHADDAHAEKPPCPWRPFLLDRQVDPRQSARPQLAMQQPTRLKCPWSRACLYYLLTLPTSTPPALFSTPGSYRQPRGYCRLVICTPKQDWHRLLLPSDSTRISGETMP</sequence>
<dbReference type="OrthoDB" id="3691936at2759"/>
<dbReference type="Proteomes" id="UP000016934">
    <property type="component" value="Unassembled WGS sequence"/>
</dbReference>
<dbReference type="AlphaFoldDB" id="M2SFV0"/>
<dbReference type="RefSeq" id="XP_007702534.1">
    <property type="nucleotide sequence ID" value="XM_007704344.1"/>
</dbReference>
<dbReference type="GeneID" id="19135898"/>
<organism evidence="1 2">
    <name type="scientific">Cochliobolus sativus (strain ND90Pr / ATCC 201652)</name>
    <name type="common">Common root rot and spot blotch fungus</name>
    <name type="synonym">Bipolaris sorokiniana</name>
    <dbReference type="NCBI Taxonomy" id="665912"/>
    <lineage>
        <taxon>Eukaryota</taxon>
        <taxon>Fungi</taxon>
        <taxon>Dikarya</taxon>
        <taxon>Ascomycota</taxon>
        <taxon>Pezizomycotina</taxon>
        <taxon>Dothideomycetes</taxon>
        <taxon>Pleosporomycetidae</taxon>
        <taxon>Pleosporales</taxon>
        <taxon>Pleosporineae</taxon>
        <taxon>Pleosporaceae</taxon>
        <taxon>Bipolaris</taxon>
    </lineage>
</organism>